<dbReference type="EMBL" id="CP001101">
    <property type="protein sequence ID" value="ACE05023.1"/>
    <property type="molecule type" value="Genomic_DNA"/>
</dbReference>
<protein>
    <submittedName>
        <fullName evidence="1">Uncharacterized protein</fullName>
    </submittedName>
</protein>
<dbReference type="HOGENOM" id="CLU_3097035_0_0_10"/>
<reference evidence="1" key="1">
    <citation type="submission" date="2008-06" db="EMBL/GenBank/DDBJ databases">
        <title>Complete sequence of Chlorobium phaeobacteroides BS1.</title>
        <authorList>
            <consortium name="US DOE Joint Genome Institute"/>
            <person name="Lucas S."/>
            <person name="Copeland A."/>
            <person name="Lapidus A."/>
            <person name="Glavina del Rio T."/>
            <person name="Dalin E."/>
            <person name="Tice H."/>
            <person name="Bruce D."/>
            <person name="Goodwin L."/>
            <person name="Pitluck S."/>
            <person name="Schmutz J."/>
            <person name="Larimer F."/>
            <person name="Land M."/>
            <person name="Hauser L."/>
            <person name="Kyrpides N."/>
            <person name="Ovchinnikova G."/>
            <person name="Li T."/>
            <person name="Liu Z."/>
            <person name="Zhao F."/>
            <person name="Overmann J."/>
            <person name="Bryant D.A."/>
            <person name="Richardson P."/>
        </authorList>
    </citation>
    <scope>NUCLEOTIDE SEQUENCE [LARGE SCALE GENOMIC DNA]</scope>
    <source>
        <strain evidence="1">BS1</strain>
    </source>
</reference>
<organism evidence="1">
    <name type="scientific">Chlorobium phaeobacteroides (strain BS1)</name>
    <dbReference type="NCBI Taxonomy" id="331678"/>
    <lineage>
        <taxon>Bacteria</taxon>
        <taxon>Pseudomonadati</taxon>
        <taxon>Chlorobiota</taxon>
        <taxon>Chlorobiia</taxon>
        <taxon>Chlorobiales</taxon>
        <taxon>Chlorobiaceae</taxon>
        <taxon>Chlorobium/Pelodictyon group</taxon>
        <taxon>Chlorobium</taxon>
    </lineage>
</organism>
<name>B3EN34_CHLPB</name>
<gene>
    <name evidence="1" type="ordered locus">Cphamn1_2114</name>
</gene>
<dbReference type="STRING" id="331678.Cphamn1_2114"/>
<dbReference type="AlphaFoldDB" id="B3EN34"/>
<sequence length="51" mass="5658">MVDRKGKRKEARAEKMGDGRLMIRRGRPLCLPVVTWGGGTDFPPVIPVPDP</sequence>
<proteinExistence type="predicted"/>
<dbReference type="KEGG" id="cpb:Cphamn1_2114"/>
<accession>B3EN34</accession>
<evidence type="ECO:0000313" key="1">
    <source>
        <dbReference type="EMBL" id="ACE05023.1"/>
    </source>
</evidence>